<dbReference type="EMBL" id="LT554871">
    <property type="protein sequence ID" value="SAM07950.1"/>
    <property type="molecule type" value="Genomic_DNA"/>
</dbReference>
<evidence type="ECO:0000256" key="4">
    <source>
        <dbReference type="ARBA" id="ARBA00022741"/>
    </source>
</evidence>
<keyword evidence="13" id="KW-1185">Reference proteome</keyword>
<feature type="domain" description="ABC transmembrane type-1" evidence="11">
    <location>
        <begin position="116"/>
        <end position="314"/>
    </location>
</feature>
<feature type="transmembrane region" description="Helical" evidence="9">
    <location>
        <begin position="263"/>
        <end position="281"/>
    </location>
</feature>
<feature type="transmembrane region" description="Helical" evidence="9">
    <location>
        <begin position="111"/>
        <end position="133"/>
    </location>
</feature>
<evidence type="ECO:0000256" key="3">
    <source>
        <dbReference type="ARBA" id="ARBA00022692"/>
    </source>
</evidence>
<dbReference type="GO" id="GO:0016887">
    <property type="term" value="F:ATP hydrolysis activity"/>
    <property type="evidence" value="ECO:0007669"/>
    <property type="project" value="InterPro"/>
</dbReference>
<evidence type="ECO:0000256" key="2">
    <source>
        <dbReference type="ARBA" id="ARBA00005580"/>
    </source>
</evidence>
<dbReference type="PROSITE" id="PS50893">
    <property type="entry name" value="ABC_TRANSPORTER_2"/>
    <property type="match status" value="1"/>
</dbReference>
<dbReference type="InterPro" id="IPR003593">
    <property type="entry name" value="AAA+_ATPase"/>
</dbReference>
<dbReference type="GO" id="GO:0015421">
    <property type="term" value="F:ABC-type oligopeptide transporter activity"/>
    <property type="evidence" value="ECO:0007669"/>
    <property type="project" value="TreeGrafter"/>
</dbReference>
<dbReference type="PANTHER" id="PTHR43394">
    <property type="entry name" value="ATP-DEPENDENT PERMEASE MDL1, MITOCHONDRIAL"/>
    <property type="match status" value="1"/>
</dbReference>
<evidence type="ECO:0000256" key="9">
    <source>
        <dbReference type="SAM" id="Phobius"/>
    </source>
</evidence>
<dbReference type="OrthoDB" id="6500128at2759"/>
<dbReference type="InterPro" id="IPR039421">
    <property type="entry name" value="Type_1_exporter"/>
</dbReference>
<evidence type="ECO:0000256" key="5">
    <source>
        <dbReference type="ARBA" id="ARBA00022840"/>
    </source>
</evidence>
<keyword evidence="4" id="KW-0547">Nucleotide-binding</keyword>
<dbReference type="InterPro" id="IPR036640">
    <property type="entry name" value="ABC1_TM_sf"/>
</dbReference>
<feature type="transmembrane region" description="Helical" evidence="9">
    <location>
        <begin position="240"/>
        <end position="257"/>
    </location>
</feature>
<gene>
    <name evidence="12" type="primary">ABSGL_13608.1 scaffold 14267</name>
</gene>
<dbReference type="GO" id="GO:0005524">
    <property type="term" value="F:ATP binding"/>
    <property type="evidence" value="ECO:0007669"/>
    <property type="project" value="UniProtKB-KW"/>
</dbReference>
<keyword evidence="6 9" id="KW-1133">Transmembrane helix</keyword>
<dbReference type="CDD" id="cd18573">
    <property type="entry name" value="ABC_6TM_ABCB10_like"/>
    <property type="match status" value="1"/>
</dbReference>
<dbReference type="InParanoid" id="A0A168S633"/>
<dbReference type="FunCoup" id="A0A168S633">
    <property type="interactions" value="227"/>
</dbReference>
<dbReference type="InterPro" id="IPR003439">
    <property type="entry name" value="ABC_transporter-like_ATP-bd"/>
</dbReference>
<evidence type="ECO:0000313" key="12">
    <source>
        <dbReference type="EMBL" id="SAM07950.1"/>
    </source>
</evidence>
<proteinExistence type="inferred from homology"/>
<evidence type="ECO:0000313" key="13">
    <source>
        <dbReference type="Proteomes" id="UP000078561"/>
    </source>
</evidence>
<sequence length="534" mass="58323">MLRALQRHCCLTHPSKTAPSFISYTTCHRVLSTSTASSVRPIPNNTLALPRVQRLEPRFFTSTSLRRALQNDKQQAKDALANEATPAVAAPKPSSDWKDAKRLFVLAKPEARSITGAIGLLLISSGITMSVPFSMGKIIDIVTHPETAQSTAFGLTLPEFFGALCMVFTVGAAANMGRVMLFRLSGERIIQRLRNDLFKNILRQEMTFFDRNRTGELISRLSTDTAIVGKSITNNVSDGLRALATAGVGSTMMLYVSPKLTGIMMLVVPPVALFGIIYGRYVKTLSRKTQAAVGEITKVSEEKISAIRTVQAFAKGFVAVVGSSGSGKSTLGSLLLRYYDPDQGNVYVDGTNLKDLNMHWWREQVGVVSQEPILFHGTIAENIAYGLEDATLDQIKDAARRANCANFIESFHDKYDTMVGERSTALSGGQKQRIAIARALLKNPSVLVLDEATSALDSESELLVQDALNKLMKGKTVIVIAHRLSSIRSADLVACINNGRIAELGTYNELLNIENGVFRRLVELQSTTSSERLH</sequence>
<dbReference type="Proteomes" id="UP000078561">
    <property type="component" value="Unassembled WGS sequence"/>
</dbReference>
<dbReference type="Gene3D" id="3.40.50.300">
    <property type="entry name" value="P-loop containing nucleotide triphosphate hydrolases"/>
    <property type="match status" value="1"/>
</dbReference>
<dbReference type="GO" id="GO:0005743">
    <property type="term" value="C:mitochondrial inner membrane"/>
    <property type="evidence" value="ECO:0007669"/>
    <property type="project" value="TreeGrafter"/>
</dbReference>
<comment type="similarity">
    <text evidence="2">Belongs to the ABC transporter superfamily. ABCB family. Mitochondrial peptide exporter (TC 3.A.1.212) subfamily.</text>
</comment>
<dbReference type="Pfam" id="PF00664">
    <property type="entry name" value="ABC_membrane"/>
    <property type="match status" value="1"/>
</dbReference>
<dbReference type="STRING" id="4829.A0A168S633"/>
<feature type="region of interest" description="Disordered" evidence="8">
    <location>
        <begin position="71"/>
        <end position="93"/>
    </location>
</feature>
<evidence type="ECO:0000259" key="10">
    <source>
        <dbReference type="PROSITE" id="PS50893"/>
    </source>
</evidence>
<dbReference type="SUPFAM" id="SSF52540">
    <property type="entry name" value="P-loop containing nucleoside triphosphate hydrolases"/>
    <property type="match status" value="1"/>
</dbReference>
<organism evidence="12">
    <name type="scientific">Absidia glauca</name>
    <name type="common">Pin mould</name>
    <dbReference type="NCBI Taxonomy" id="4829"/>
    <lineage>
        <taxon>Eukaryota</taxon>
        <taxon>Fungi</taxon>
        <taxon>Fungi incertae sedis</taxon>
        <taxon>Mucoromycota</taxon>
        <taxon>Mucoromycotina</taxon>
        <taxon>Mucoromycetes</taxon>
        <taxon>Mucorales</taxon>
        <taxon>Cunninghamellaceae</taxon>
        <taxon>Absidia</taxon>
    </lineage>
</organism>
<feature type="transmembrane region" description="Helical" evidence="9">
    <location>
        <begin position="160"/>
        <end position="184"/>
    </location>
</feature>
<dbReference type="PANTHER" id="PTHR43394:SF1">
    <property type="entry name" value="ATP-BINDING CASSETTE SUB-FAMILY B MEMBER 10, MITOCHONDRIAL"/>
    <property type="match status" value="1"/>
</dbReference>
<dbReference type="InterPro" id="IPR011527">
    <property type="entry name" value="ABC1_TM_dom"/>
</dbReference>
<evidence type="ECO:0000256" key="6">
    <source>
        <dbReference type="ARBA" id="ARBA00022989"/>
    </source>
</evidence>
<keyword evidence="5" id="KW-0067">ATP-binding</keyword>
<name>A0A168S633_ABSGL</name>
<keyword evidence="3 9" id="KW-0812">Transmembrane</keyword>
<evidence type="ECO:0000256" key="7">
    <source>
        <dbReference type="ARBA" id="ARBA00023136"/>
    </source>
</evidence>
<reference evidence="12" key="1">
    <citation type="submission" date="2016-04" db="EMBL/GenBank/DDBJ databases">
        <authorList>
            <person name="Evans L.H."/>
            <person name="Alamgir A."/>
            <person name="Owens N."/>
            <person name="Weber N.D."/>
            <person name="Virtaneva K."/>
            <person name="Barbian K."/>
            <person name="Babar A."/>
            <person name="Rosenke K."/>
        </authorList>
    </citation>
    <scope>NUCLEOTIDE SEQUENCE [LARGE SCALE GENOMIC DNA]</scope>
    <source>
        <strain evidence="12">CBS 101.48</strain>
    </source>
</reference>
<dbReference type="Pfam" id="PF00005">
    <property type="entry name" value="ABC_tran"/>
    <property type="match status" value="1"/>
</dbReference>
<keyword evidence="7 9" id="KW-0472">Membrane</keyword>
<dbReference type="SMART" id="SM00382">
    <property type="entry name" value="AAA"/>
    <property type="match status" value="1"/>
</dbReference>
<evidence type="ECO:0000259" key="11">
    <source>
        <dbReference type="PROSITE" id="PS50929"/>
    </source>
</evidence>
<dbReference type="PROSITE" id="PS50929">
    <property type="entry name" value="ABC_TM1F"/>
    <property type="match status" value="1"/>
</dbReference>
<dbReference type="InterPro" id="IPR017871">
    <property type="entry name" value="ABC_transporter-like_CS"/>
</dbReference>
<dbReference type="PROSITE" id="PS00211">
    <property type="entry name" value="ABC_TRANSPORTER_1"/>
    <property type="match status" value="1"/>
</dbReference>
<accession>A0A168S633</accession>
<dbReference type="FunFam" id="3.40.50.300:FF:000218">
    <property type="entry name" value="Multidrug ABC transporter ATP-binding protein"/>
    <property type="match status" value="1"/>
</dbReference>
<protein>
    <recommendedName>
        <fullName evidence="14">ABC transporter domain-containing protein</fullName>
    </recommendedName>
</protein>
<dbReference type="SUPFAM" id="SSF90123">
    <property type="entry name" value="ABC transporter transmembrane region"/>
    <property type="match status" value="1"/>
</dbReference>
<evidence type="ECO:0000256" key="1">
    <source>
        <dbReference type="ARBA" id="ARBA00004141"/>
    </source>
</evidence>
<dbReference type="AlphaFoldDB" id="A0A168S633"/>
<dbReference type="Gene3D" id="1.20.1560.10">
    <property type="entry name" value="ABC transporter type 1, transmembrane domain"/>
    <property type="match status" value="1"/>
</dbReference>
<feature type="domain" description="ABC transporter" evidence="10">
    <location>
        <begin position="280"/>
        <end position="523"/>
    </location>
</feature>
<dbReference type="GO" id="GO:0090374">
    <property type="term" value="P:oligopeptide export from mitochondrion"/>
    <property type="evidence" value="ECO:0007669"/>
    <property type="project" value="TreeGrafter"/>
</dbReference>
<dbReference type="InterPro" id="IPR027417">
    <property type="entry name" value="P-loop_NTPase"/>
</dbReference>
<evidence type="ECO:0008006" key="14">
    <source>
        <dbReference type="Google" id="ProtNLM"/>
    </source>
</evidence>
<comment type="subcellular location">
    <subcellularLocation>
        <location evidence="1">Membrane</location>
        <topology evidence="1">Multi-pass membrane protein</topology>
    </subcellularLocation>
</comment>
<evidence type="ECO:0000256" key="8">
    <source>
        <dbReference type="SAM" id="MobiDB-lite"/>
    </source>
</evidence>